<dbReference type="InterPro" id="IPR036264">
    <property type="entry name" value="Bact_exopeptidase_dim_dom"/>
</dbReference>
<dbReference type="Pfam" id="PF07687">
    <property type="entry name" value="M20_dimer"/>
    <property type="match status" value="1"/>
</dbReference>
<dbReference type="Gene3D" id="3.30.70.360">
    <property type="match status" value="1"/>
</dbReference>
<dbReference type="SUPFAM" id="SSF55031">
    <property type="entry name" value="Bacterial exopeptidase dimerisation domain"/>
    <property type="match status" value="1"/>
</dbReference>
<dbReference type="SUPFAM" id="SSF53187">
    <property type="entry name" value="Zn-dependent exopeptidases"/>
    <property type="match status" value="1"/>
</dbReference>
<keyword evidence="4" id="KW-0378">Hydrolase</keyword>
<dbReference type="EMBL" id="JACBZY010000001">
    <property type="protein sequence ID" value="NYG99937.1"/>
    <property type="molecule type" value="Genomic_DNA"/>
</dbReference>
<keyword evidence="8" id="KW-1185">Reference proteome</keyword>
<dbReference type="GO" id="GO:0046872">
    <property type="term" value="F:metal ion binding"/>
    <property type="evidence" value="ECO:0007669"/>
    <property type="project" value="UniProtKB-KW"/>
</dbReference>
<evidence type="ECO:0000313" key="7">
    <source>
        <dbReference type="EMBL" id="NYG99937.1"/>
    </source>
</evidence>
<name>A0A852YJ20_9MICO</name>
<evidence type="ECO:0000256" key="5">
    <source>
        <dbReference type="ARBA" id="ARBA00022833"/>
    </source>
</evidence>
<keyword evidence="5" id="KW-0862">Zinc</keyword>
<dbReference type="RefSeq" id="WP_179568454.1">
    <property type="nucleotide sequence ID" value="NZ_JACBZY010000001.1"/>
</dbReference>
<dbReference type="Proteomes" id="UP000553888">
    <property type="component" value="Unassembled WGS sequence"/>
</dbReference>
<dbReference type="GO" id="GO:0016787">
    <property type="term" value="F:hydrolase activity"/>
    <property type="evidence" value="ECO:0007669"/>
    <property type="project" value="UniProtKB-KW"/>
</dbReference>
<dbReference type="PANTHER" id="PTHR43808">
    <property type="entry name" value="ACETYLORNITHINE DEACETYLASE"/>
    <property type="match status" value="1"/>
</dbReference>
<dbReference type="InterPro" id="IPR002933">
    <property type="entry name" value="Peptidase_M20"/>
</dbReference>
<dbReference type="AlphaFoldDB" id="A0A852YJ20"/>
<feature type="domain" description="Peptidase M20 dimerisation" evidence="6">
    <location>
        <begin position="192"/>
        <end position="328"/>
    </location>
</feature>
<evidence type="ECO:0000256" key="2">
    <source>
        <dbReference type="ARBA" id="ARBA00006247"/>
    </source>
</evidence>
<dbReference type="Gene3D" id="3.40.630.10">
    <property type="entry name" value="Zn peptidases"/>
    <property type="match status" value="1"/>
</dbReference>
<dbReference type="PANTHER" id="PTHR43808:SF8">
    <property type="entry name" value="PEPTIDASE M20 DIMERISATION DOMAIN-CONTAINING PROTEIN"/>
    <property type="match status" value="1"/>
</dbReference>
<comment type="cofactor">
    <cofactor evidence="1">
        <name>Zn(2+)</name>
        <dbReference type="ChEBI" id="CHEBI:29105"/>
    </cofactor>
</comment>
<comment type="similarity">
    <text evidence="2">Belongs to the peptidase M20A family.</text>
</comment>
<dbReference type="InterPro" id="IPR050072">
    <property type="entry name" value="Peptidase_M20A"/>
</dbReference>
<gene>
    <name evidence="7" type="ORF">BJ979_002563</name>
</gene>
<evidence type="ECO:0000256" key="1">
    <source>
        <dbReference type="ARBA" id="ARBA00001947"/>
    </source>
</evidence>
<proteinExistence type="inferred from homology"/>
<comment type="caution">
    <text evidence="7">The sequence shown here is derived from an EMBL/GenBank/DDBJ whole genome shotgun (WGS) entry which is preliminary data.</text>
</comment>
<dbReference type="FunFam" id="1.10.150.900:FF:000002">
    <property type="entry name" value="M20/M25/M40 family peptidase"/>
    <property type="match status" value="1"/>
</dbReference>
<reference evidence="7 8" key="1">
    <citation type="submission" date="2020-07" db="EMBL/GenBank/DDBJ databases">
        <title>Sequencing the genomes of 1000 actinobacteria strains.</title>
        <authorList>
            <person name="Klenk H.-P."/>
        </authorList>
    </citation>
    <scope>NUCLEOTIDE SEQUENCE [LARGE SCALE GENOMIC DNA]</scope>
    <source>
        <strain evidence="7 8">DSM 23141</strain>
    </source>
</reference>
<sequence>MADELEDTARIARDLIRFDTSNYGSGKSNGENDAAEYLEAELRSLGLEPQLFDAAPGRTSVIARVEGADPSRPALVLHGHTDVVPADPANWTVDPFGGEVRDGLLWGRGAVDMKDMDAMMITALRDLHEAGERPARDVIVAYFSDEENGGVFGAHHLVDQHPELFAGASEAISEVGGYSIDVAGRRAYLLQTGEKALLWIKLIARGTAAHGSRVVRDNAVTRLAEAVAALGRTEWPVELTGTTEELLAELAKLHGVDPATTDAEELLRLTGTGAGFLHGALRVTSNPTVLDAGYKHNVVPDRAEALVDIRTLPGDEDKVLAEVQRIVGADIEIEILHRDVGLENPFAGRLVEDMSAALRRADPEAAVLPYLLSGGTDNKALSKLGIAGYGFAPLQLGSDLDFPAMFHGVDERVPLSALTFGRRVLGDLLRNC</sequence>
<dbReference type="Pfam" id="PF01546">
    <property type="entry name" value="Peptidase_M20"/>
    <property type="match status" value="1"/>
</dbReference>
<dbReference type="Gene3D" id="1.10.150.900">
    <property type="match status" value="1"/>
</dbReference>
<organism evidence="7 8">
    <name type="scientific">Schumannella luteola</name>
    <dbReference type="NCBI Taxonomy" id="472059"/>
    <lineage>
        <taxon>Bacteria</taxon>
        <taxon>Bacillati</taxon>
        <taxon>Actinomycetota</taxon>
        <taxon>Actinomycetes</taxon>
        <taxon>Micrococcales</taxon>
        <taxon>Microbacteriaceae</taxon>
        <taxon>Schumannella</taxon>
    </lineage>
</organism>
<dbReference type="InterPro" id="IPR011650">
    <property type="entry name" value="Peptidase_M20_dimer"/>
</dbReference>
<evidence type="ECO:0000313" key="8">
    <source>
        <dbReference type="Proteomes" id="UP000553888"/>
    </source>
</evidence>
<protein>
    <submittedName>
        <fullName evidence="7">Acetylornithine deacetylase/succinyl-diaminopimelate desuccinylase-like protein</fullName>
    </submittedName>
</protein>
<evidence type="ECO:0000259" key="6">
    <source>
        <dbReference type="Pfam" id="PF07687"/>
    </source>
</evidence>
<keyword evidence="3" id="KW-0479">Metal-binding</keyword>
<evidence type="ECO:0000256" key="4">
    <source>
        <dbReference type="ARBA" id="ARBA00022801"/>
    </source>
</evidence>
<dbReference type="PIRSF" id="PIRSF036696">
    <property type="entry name" value="ACY-1"/>
    <property type="match status" value="1"/>
</dbReference>
<dbReference type="NCBIfam" id="NF005913">
    <property type="entry name" value="PRK07906.1"/>
    <property type="match status" value="1"/>
</dbReference>
<evidence type="ECO:0000256" key="3">
    <source>
        <dbReference type="ARBA" id="ARBA00022723"/>
    </source>
</evidence>
<accession>A0A852YJ20</accession>